<dbReference type="Pfam" id="PF01636">
    <property type="entry name" value="APH"/>
    <property type="match status" value="1"/>
</dbReference>
<evidence type="ECO:0000259" key="1">
    <source>
        <dbReference type="Pfam" id="PF01636"/>
    </source>
</evidence>
<dbReference type="InterPro" id="IPR011009">
    <property type="entry name" value="Kinase-like_dom_sf"/>
</dbReference>
<keyword evidence="2" id="KW-0808">Transferase</keyword>
<dbReference type="Gene3D" id="3.30.200.20">
    <property type="entry name" value="Phosphorylase Kinase, domain 1"/>
    <property type="match status" value="1"/>
</dbReference>
<dbReference type="InterPro" id="IPR002575">
    <property type="entry name" value="Aminoglycoside_PTrfase"/>
</dbReference>
<gene>
    <name evidence="2" type="ORF">MNB_SUP05-5-815</name>
</gene>
<organism evidence="2">
    <name type="scientific">hydrothermal vent metagenome</name>
    <dbReference type="NCBI Taxonomy" id="652676"/>
    <lineage>
        <taxon>unclassified sequences</taxon>
        <taxon>metagenomes</taxon>
        <taxon>ecological metagenomes</taxon>
    </lineage>
</organism>
<reference evidence="2" key="1">
    <citation type="submission" date="2016-10" db="EMBL/GenBank/DDBJ databases">
        <authorList>
            <person name="de Groot N.N."/>
        </authorList>
    </citation>
    <scope>NUCLEOTIDE SEQUENCE</scope>
</reference>
<feature type="domain" description="Aminoglycoside phosphotransferase" evidence="1">
    <location>
        <begin position="21"/>
        <end position="231"/>
    </location>
</feature>
<accession>A0A1W1BEJ6</accession>
<evidence type="ECO:0000313" key="2">
    <source>
        <dbReference type="EMBL" id="SFV51980.1"/>
    </source>
</evidence>
<name>A0A1W1BEJ6_9ZZZZ</name>
<dbReference type="EMBL" id="FPHJ01000003">
    <property type="protein sequence ID" value="SFV51980.1"/>
    <property type="molecule type" value="Genomic_DNA"/>
</dbReference>
<dbReference type="Gene3D" id="3.90.1200.10">
    <property type="match status" value="1"/>
</dbReference>
<sequence>MIREQQLKEWLDKTFEQDYSLSKIADDASFRRYFRLHLENNSFVVMDAPPQKENIIPFIKIAQFLSKNNISSPKIYQSDLSQGFLILEDFGNKTMAKEPTFKNYKKAINELIKLQKINNKNLPKYTQTLFINEMLLFIDWYLPFYKRKILTYTQKITLKKLFFNLAQTLIQQPQVFVHRDYHCRNIMIKNDKSLGIIDFQDAVIGGYTYDLVSLLKDAYHQIKPKDYQDLLTYFYNNSHIKLSLKKIEYDVDLMGVQRHIKILGIFTRLAIRDKKNQYLNNIPLIESYLKNTMIKYPELAILRELL</sequence>
<protein>
    <submittedName>
        <fullName evidence="2">COG3178: Predicted phosphotransferase related to Ser/Thr protein kinases</fullName>
    </submittedName>
</protein>
<dbReference type="AlphaFoldDB" id="A0A1W1BEJ6"/>
<dbReference type="GO" id="GO:0016301">
    <property type="term" value="F:kinase activity"/>
    <property type="evidence" value="ECO:0007669"/>
    <property type="project" value="UniProtKB-KW"/>
</dbReference>
<keyword evidence="2" id="KW-0418">Kinase</keyword>
<dbReference type="SUPFAM" id="SSF56112">
    <property type="entry name" value="Protein kinase-like (PK-like)"/>
    <property type="match status" value="1"/>
</dbReference>
<proteinExistence type="predicted"/>